<keyword evidence="3" id="KW-1185">Reference proteome</keyword>
<organism evidence="2 3">
    <name type="scientific">Massarina eburnea CBS 473.64</name>
    <dbReference type="NCBI Taxonomy" id="1395130"/>
    <lineage>
        <taxon>Eukaryota</taxon>
        <taxon>Fungi</taxon>
        <taxon>Dikarya</taxon>
        <taxon>Ascomycota</taxon>
        <taxon>Pezizomycotina</taxon>
        <taxon>Dothideomycetes</taxon>
        <taxon>Pleosporomycetidae</taxon>
        <taxon>Pleosporales</taxon>
        <taxon>Massarineae</taxon>
        <taxon>Massarinaceae</taxon>
        <taxon>Massarina</taxon>
    </lineage>
</organism>
<evidence type="ECO:0000313" key="2">
    <source>
        <dbReference type="EMBL" id="KAF2642086.1"/>
    </source>
</evidence>
<reference evidence="2" key="1">
    <citation type="journal article" date="2020" name="Stud. Mycol.">
        <title>101 Dothideomycetes genomes: a test case for predicting lifestyles and emergence of pathogens.</title>
        <authorList>
            <person name="Haridas S."/>
            <person name="Albert R."/>
            <person name="Binder M."/>
            <person name="Bloem J."/>
            <person name="Labutti K."/>
            <person name="Salamov A."/>
            <person name="Andreopoulos B."/>
            <person name="Baker S."/>
            <person name="Barry K."/>
            <person name="Bills G."/>
            <person name="Bluhm B."/>
            <person name="Cannon C."/>
            <person name="Castanera R."/>
            <person name="Culley D."/>
            <person name="Daum C."/>
            <person name="Ezra D."/>
            <person name="Gonzalez J."/>
            <person name="Henrissat B."/>
            <person name="Kuo A."/>
            <person name="Liang C."/>
            <person name="Lipzen A."/>
            <person name="Lutzoni F."/>
            <person name="Magnuson J."/>
            <person name="Mondo S."/>
            <person name="Nolan M."/>
            <person name="Ohm R."/>
            <person name="Pangilinan J."/>
            <person name="Park H.-J."/>
            <person name="Ramirez L."/>
            <person name="Alfaro M."/>
            <person name="Sun H."/>
            <person name="Tritt A."/>
            <person name="Yoshinaga Y."/>
            <person name="Zwiers L.-H."/>
            <person name="Turgeon B."/>
            <person name="Goodwin S."/>
            <person name="Spatafora J."/>
            <person name="Crous P."/>
            <person name="Grigoriev I."/>
        </authorList>
    </citation>
    <scope>NUCLEOTIDE SEQUENCE</scope>
    <source>
        <strain evidence="2">CBS 473.64</strain>
    </source>
</reference>
<gene>
    <name evidence="2" type="ORF">P280DRAFT_468537</name>
</gene>
<evidence type="ECO:0000313" key="3">
    <source>
        <dbReference type="Proteomes" id="UP000799753"/>
    </source>
</evidence>
<dbReference type="OrthoDB" id="10597196at2759"/>
<evidence type="ECO:0000256" key="1">
    <source>
        <dbReference type="SAM" id="MobiDB-lite"/>
    </source>
</evidence>
<name>A0A6A6S2H7_9PLEO</name>
<dbReference type="Proteomes" id="UP000799753">
    <property type="component" value="Unassembled WGS sequence"/>
</dbReference>
<dbReference type="EMBL" id="MU006782">
    <property type="protein sequence ID" value="KAF2642086.1"/>
    <property type="molecule type" value="Genomic_DNA"/>
</dbReference>
<proteinExistence type="predicted"/>
<feature type="region of interest" description="Disordered" evidence="1">
    <location>
        <begin position="1"/>
        <end position="22"/>
    </location>
</feature>
<sequence length="309" mass="33205">MEELVASRLSAKDRATKQRTKRVKKALSKSAATTDAEHLIVEMEFWLPDSIAKLDQAVKFEVIAKLIKELKSGPLGSCKNDAEYLRKGKIFLHSGEGKLWMKEWFLPHSPMPVKAHRRKSSATGVSAPMKLAIAPPSRVRSPSIGAESDKLSVFSSSPSSPRSPAAAVVQQEAFMPALPSPTATSQTNVPSSTSVIDPLTIVCTPSIEAGGVPPAYEPSFAEGLYSPGEGALCLNCWTIHSTKIGGPFVSFCPTRPNTLLDSIILGDRNDDNSGWKKHLTTKNLFLGGALAVGTLALLLNDVNSQTRRS</sequence>
<protein>
    <submittedName>
        <fullName evidence="2">Uncharacterized protein</fullName>
    </submittedName>
</protein>
<accession>A0A6A6S2H7</accession>
<dbReference type="AlphaFoldDB" id="A0A6A6S2H7"/>